<evidence type="ECO:0000313" key="3">
    <source>
        <dbReference type="Proteomes" id="UP000316775"/>
    </source>
</evidence>
<feature type="transmembrane region" description="Helical" evidence="1">
    <location>
        <begin position="35"/>
        <end position="53"/>
    </location>
</feature>
<keyword evidence="1" id="KW-1133">Transmembrane helix</keyword>
<dbReference type="AlphaFoldDB" id="A0A4Y4AR16"/>
<keyword evidence="3" id="KW-1185">Reference proteome</keyword>
<keyword evidence="1" id="KW-0812">Transmembrane</keyword>
<protein>
    <submittedName>
        <fullName evidence="2">2-dehydro-3-deoxyphosphooctonate aldolase</fullName>
    </submittedName>
</protein>
<reference evidence="2 3" key="1">
    <citation type="submission" date="2019-06" db="EMBL/GenBank/DDBJ databases">
        <title>Whole genome shotgun sequence of Flavobacterium flevense NBRC 14960.</title>
        <authorList>
            <person name="Hosoyama A."/>
            <person name="Uohara A."/>
            <person name="Ohji S."/>
            <person name="Ichikawa N."/>
        </authorList>
    </citation>
    <scope>NUCLEOTIDE SEQUENCE [LARGE SCALE GENOMIC DNA]</scope>
    <source>
        <strain evidence="2 3">NBRC 14960</strain>
    </source>
</reference>
<evidence type="ECO:0000256" key="1">
    <source>
        <dbReference type="SAM" id="Phobius"/>
    </source>
</evidence>
<evidence type="ECO:0000313" key="2">
    <source>
        <dbReference type="EMBL" id="GEC70641.1"/>
    </source>
</evidence>
<name>A0A4Y4AR16_9FLAO</name>
<keyword evidence="1" id="KW-0472">Membrane</keyword>
<dbReference type="EMBL" id="BJNP01000001">
    <property type="protein sequence ID" value="GEC70641.1"/>
    <property type="molecule type" value="Genomic_DNA"/>
</dbReference>
<sequence>MYHYYKQPTISKLIHFMKLQLITNLRKKVLENKKLILFIISKKIIVAIVLMFLSGSCISTKSTLKNVDDNAPVPRLSKNNTFIITEYSKDKKYGYNKDYPINIFYYNTYNEQLNEERFLNALAGPKGEKISYTKIETCCPFPSKRTAMGAGFLNIYEIRWEGQKKPILLYLNIYEKGYLKCPVGLSIKK</sequence>
<dbReference type="STRING" id="983.SAMN05443543_103285"/>
<comment type="caution">
    <text evidence="2">The sequence shown here is derived from an EMBL/GenBank/DDBJ whole genome shotgun (WGS) entry which is preliminary data.</text>
</comment>
<accession>A0A4Y4AR16</accession>
<proteinExistence type="predicted"/>
<gene>
    <name evidence="2" type="ORF">FFL01_01800</name>
</gene>
<dbReference type="Proteomes" id="UP000316775">
    <property type="component" value="Unassembled WGS sequence"/>
</dbReference>
<organism evidence="2 3">
    <name type="scientific">Flavobacterium flevense</name>
    <dbReference type="NCBI Taxonomy" id="983"/>
    <lineage>
        <taxon>Bacteria</taxon>
        <taxon>Pseudomonadati</taxon>
        <taxon>Bacteroidota</taxon>
        <taxon>Flavobacteriia</taxon>
        <taxon>Flavobacteriales</taxon>
        <taxon>Flavobacteriaceae</taxon>
        <taxon>Flavobacterium</taxon>
    </lineage>
</organism>